<dbReference type="EMBL" id="JAEANY010000003">
    <property type="protein sequence ID" value="MBH5323162.1"/>
    <property type="molecule type" value="Genomic_DNA"/>
</dbReference>
<keyword evidence="2" id="KW-1185">Reference proteome</keyword>
<gene>
    <name evidence="1" type="ORF">I5L03_11265</name>
</gene>
<dbReference type="InterPro" id="IPR041881">
    <property type="entry name" value="PqqD_sf"/>
</dbReference>
<dbReference type="InterPro" id="IPR008792">
    <property type="entry name" value="PQQD"/>
</dbReference>
<organism evidence="1 2">
    <name type="scientific">Aurantiacibacter sediminis</name>
    <dbReference type="NCBI Taxonomy" id="2793064"/>
    <lineage>
        <taxon>Bacteria</taxon>
        <taxon>Pseudomonadati</taxon>
        <taxon>Pseudomonadota</taxon>
        <taxon>Alphaproteobacteria</taxon>
        <taxon>Sphingomonadales</taxon>
        <taxon>Erythrobacteraceae</taxon>
        <taxon>Aurantiacibacter</taxon>
    </lineage>
</organism>
<protein>
    <submittedName>
        <fullName evidence="1">PqqD family protein</fullName>
    </submittedName>
</protein>
<dbReference type="Pfam" id="PF05402">
    <property type="entry name" value="PqqD"/>
    <property type="match status" value="1"/>
</dbReference>
<accession>A0ABS0N5U6</accession>
<dbReference type="Gene3D" id="1.10.10.1150">
    <property type="entry name" value="Coenzyme PQQ synthesis protein D (PqqD)"/>
    <property type="match status" value="1"/>
</dbReference>
<reference evidence="1 2" key="1">
    <citation type="submission" date="2020-11" db="EMBL/GenBank/DDBJ databases">
        <title>Erythrobacter sediminis sp. nov., a marine bacterium from a tidal flat of Garorim Bay.</title>
        <authorList>
            <person name="Kim D."/>
            <person name="Yoo Y."/>
            <person name="Kim J.-J."/>
        </authorList>
    </citation>
    <scope>NUCLEOTIDE SEQUENCE [LARGE SCALE GENOMIC DNA]</scope>
    <source>
        <strain evidence="1 2">JGD-13</strain>
    </source>
</reference>
<proteinExistence type="predicted"/>
<name>A0ABS0N5U6_9SPHN</name>
<comment type="caution">
    <text evidence="1">The sequence shown here is derived from an EMBL/GenBank/DDBJ whole genome shotgun (WGS) entry which is preliminary data.</text>
</comment>
<evidence type="ECO:0000313" key="2">
    <source>
        <dbReference type="Proteomes" id="UP000602442"/>
    </source>
</evidence>
<sequence length="92" mass="10530">MDIANDTTIRKTDNFVETVVDDELVLLHIVNGQFYSLKDTGRRAWELLEDEKQFGSLVNAMCGEYDVAEETCRSELGKLFGELQERTLVELN</sequence>
<dbReference type="Proteomes" id="UP000602442">
    <property type="component" value="Unassembled WGS sequence"/>
</dbReference>
<evidence type="ECO:0000313" key="1">
    <source>
        <dbReference type="EMBL" id="MBH5323162.1"/>
    </source>
</evidence>
<dbReference type="RefSeq" id="WP_197921860.1">
    <property type="nucleotide sequence ID" value="NZ_CAWPTA010000008.1"/>
</dbReference>